<gene>
    <name evidence="2" type="ORF">PILCRDRAFT_14862</name>
</gene>
<evidence type="ECO:0000313" key="2">
    <source>
        <dbReference type="EMBL" id="KIM73872.1"/>
    </source>
</evidence>
<dbReference type="EMBL" id="KN833071">
    <property type="protein sequence ID" value="KIM73872.1"/>
    <property type="molecule type" value="Genomic_DNA"/>
</dbReference>
<reference evidence="3" key="2">
    <citation type="submission" date="2015-01" db="EMBL/GenBank/DDBJ databases">
        <title>Evolutionary Origins and Diversification of the Mycorrhizal Mutualists.</title>
        <authorList>
            <consortium name="DOE Joint Genome Institute"/>
            <consortium name="Mycorrhizal Genomics Consortium"/>
            <person name="Kohler A."/>
            <person name="Kuo A."/>
            <person name="Nagy L.G."/>
            <person name="Floudas D."/>
            <person name="Copeland A."/>
            <person name="Barry K.W."/>
            <person name="Cichocki N."/>
            <person name="Veneault-Fourrey C."/>
            <person name="LaButti K."/>
            <person name="Lindquist E.A."/>
            <person name="Lipzen A."/>
            <person name="Lundell T."/>
            <person name="Morin E."/>
            <person name="Murat C."/>
            <person name="Riley R."/>
            <person name="Ohm R."/>
            <person name="Sun H."/>
            <person name="Tunlid A."/>
            <person name="Henrissat B."/>
            <person name="Grigoriev I.V."/>
            <person name="Hibbett D.S."/>
            <person name="Martin F."/>
        </authorList>
    </citation>
    <scope>NUCLEOTIDE SEQUENCE [LARGE SCALE GENOMIC DNA]</scope>
    <source>
        <strain evidence="3">F 1598</strain>
    </source>
</reference>
<feature type="compositionally biased region" description="Polar residues" evidence="1">
    <location>
        <begin position="100"/>
        <end position="109"/>
    </location>
</feature>
<accession>A0A0C3B961</accession>
<proteinExistence type="predicted"/>
<organism evidence="2 3">
    <name type="scientific">Piloderma croceum (strain F 1598)</name>
    <dbReference type="NCBI Taxonomy" id="765440"/>
    <lineage>
        <taxon>Eukaryota</taxon>
        <taxon>Fungi</taxon>
        <taxon>Dikarya</taxon>
        <taxon>Basidiomycota</taxon>
        <taxon>Agaricomycotina</taxon>
        <taxon>Agaricomycetes</taxon>
        <taxon>Agaricomycetidae</taxon>
        <taxon>Atheliales</taxon>
        <taxon>Atheliaceae</taxon>
        <taxon>Piloderma</taxon>
    </lineage>
</organism>
<reference evidence="2 3" key="1">
    <citation type="submission" date="2014-04" db="EMBL/GenBank/DDBJ databases">
        <authorList>
            <consortium name="DOE Joint Genome Institute"/>
            <person name="Kuo A."/>
            <person name="Tarkka M."/>
            <person name="Buscot F."/>
            <person name="Kohler A."/>
            <person name="Nagy L.G."/>
            <person name="Floudas D."/>
            <person name="Copeland A."/>
            <person name="Barry K.W."/>
            <person name="Cichocki N."/>
            <person name="Veneault-Fourrey C."/>
            <person name="LaButti K."/>
            <person name="Lindquist E.A."/>
            <person name="Lipzen A."/>
            <person name="Lundell T."/>
            <person name="Morin E."/>
            <person name="Murat C."/>
            <person name="Sun H."/>
            <person name="Tunlid A."/>
            <person name="Henrissat B."/>
            <person name="Grigoriev I.V."/>
            <person name="Hibbett D.S."/>
            <person name="Martin F."/>
            <person name="Nordberg H.P."/>
            <person name="Cantor M.N."/>
            <person name="Hua S.X."/>
        </authorList>
    </citation>
    <scope>NUCLEOTIDE SEQUENCE [LARGE SCALE GENOMIC DNA]</scope>
    <source>
        <strain evidence="2 3">F 1598</strain>
    </source>
</reference>
<evidence type="ECO:0000256" key="1">
    <source>
        <dbReference type="SAM" id="MobiDB-lite"/>
    </source>
</evidence>
<dbReference type="AlphaFoldDB" id="A0A0C3B961"/>
<feature type="region of interest" description="Disordered" evidence="1">
    <location>
        <begin position="96"/>
        <end position="138"/>
    </location>
</feature>
<dbReference type="Proteomes" id="UP000054166">
    <property type="component" value="Unassembled WGS sequence"/>
</dbReference>
<evidence type="ECO:0000313" key="3">
    <source>
        <dbReference type="Proteomes" id="UP000054166"/>
    </source>
</evidence>
<sequence>MCPVWSRPLRISPHLQFLFDNAPAADPAQVVNVTCGGPHIENISAGRKNESEYGRRFIFCILKQCGVWKHWLREPLTPSEKATLRAKEREWQSRIKAVRSKQSTGSSNTLSAQPSGSNSQSGASSSLQDSMSSSSQDITQHIDAMKEDDLTEVAPMLSTSTVQIYLYIKVDASLCSTDVLLTGT</sequence>
<dbReference type="HOGENOM" id="CLU_1468743_0_0_1"/>
<dbReference type="InParanoid" id="A0A0C3B961"/>
<protein>
    <submittedName>
        <fullName evidence="2">Uncharacterized protein</fullName>
    </submittedName>
</protein>
<feature type="compositionally biased region" description="Low complexity" evidence="1">
    <location>
        <begin position="110"/>
        <end position="137"/>
    </location>
</feature>
<keyword evidence="3" id="KW-1185">Reference proteome</keyword>
<name>A0A0C3B961_PILCF</name>